<dbReference type="NCBIfam" id="NF041916">
    <property type="entry name" value="RING_SCO0854"/>
    <property type="match status" value="1"/>
</dbReference>
<dbReference type="PANTHER" id="PTHR32097">
    <property type="entry name" value="CAMP-BINDING PROTEIN 1-RELATED"/>
    <property type="match status" value="1"/>
</dbReference>
<dbReference type="Proteomes" id="UP001612741">
    <property type="component" value="Unassembled WGS sequence"/>
</dbReference>
<accession>A0ABW7Z4S4</accession>
<dbReference type="PANTHER" id="PTHR32097:SF18">
    <property type="entry name" value="RING-TYPE DOMAIN-CONTAINING PROTEIN"/>
    <property type="match status" value="1"/>
</dbReference>
<name>A0ABW7Z4S4_9ACTN</name>
<dbReference type="PROSITE" id="PS50089">
    <property type="entry name" value="ZF_RING_2"/>
    <property type="match status" value="1"/>
</dbReference>
<dbReference type="InterPro" id="IPR013083">
    <property type="entry name" value="Znf_RING/FYVE/PHD"/>
</dbReference>
<dbReference type="InterPro" id="IPR001841">
    <property type="entry name" value="Znf_RING"/>
</dbReference>
<gene>
    <name evidence="2" type="ORF">ACIBG2_37615</name>
</gene>
<proteinExistence type="predicted"/>
<evidence type="ECO:0000313" key="3">
    <source>
        <dbReference type="Proteomes" id="UP001612741"/>
    </source>
</evidence>
<dbReference type="SUPFAM" id="SSF57850">
    <property type="entry name" value="RING/U-box"/>
    <property type="match status" value="1"/>
</dbReference>
<sequence length="842" mass="92630">MSAVAEILLRTRRVVAVDAMLADPRERPPVGKLGKNVRMVVANVPAGLTALEGELLQHDFLLSAPLRTALAKLNAAELAKVGRRLLHWAKIETGVWVDHVPLFRKFPDSVPADTYDFYVRRIFSLLTQEPEQPCVLCGERRTVYPVSPCAHLVCVNCWDGADYSACPICHRRLTPHDPFLIPTPQPREPRRGALDRPVAVLGYCADPIAACRDLAVSLLERRTPMPAHERDDLRGLLETCWPRSAAWLAETAIPVKETLAVALGVAARHGALDVLHARLGTATDVLRLLYELTGADPGLRTHPARPALPRPLRRIVLACLDRMALPYLMEDLRRHARPWVRMGEVLHPHEHHRRHPVAALAFAAVRGTPVDGGTPFGRAMLALAARHPDAVEVCRGRLRAATFGSRVERALAEKRYGAAVGLLAARPGELVRRLSQLLRLAPEALPPARLQEVVRRVAPGLLLAALGQVRTAPGRWRLFLPRGGTARFWSVPDERAPLADETVLETEQVLAGELLRRASALPPLRRVLLDEGLADLIAPTSERGATKALVRLTRGTVQPIPESERLRFFLHWAEPATAVVDLDLSVAVFDERWEFAGLCDYTNLRLGGWLTHSGDLTSAPMPLGSSEFLDVDLREPHGRYLVPIVFSYNDVPFEELVRGFAGFMERPEEGLFDPTAVRQRFDLGGPAKILVPLVADLRTRTIRWADVNLSASGYGHRVAGSERELAGLGRALQDAFRERVTMWELACWHAAGRAEEVVVRRRDGGLVTYRRRPGEPVTGFAARLIARAGAARTEVLPGEVALAALVHGDVEVPAEAQVYALYPETAAGRRLEAADLLSGLAP</sequence>
<protein>
    <submittedName>
        <fullName evidence="2">MXAN_6230/SCO0854 family RING domain-containing protein</fullName>
    </submittedName>
</protein>
<evidence type="ECO:0000313" key="2">
    <source>
        <dbReference type="EMBL" id="MFI6503151.1"/>
    </source>
</evidence>
<feature type="domain" description="RING-type" evidence="1">
    <location>
        <begin position="134"/>
        <end position="170"/>
    </location>
</feature>
<dbReference type="Gene3D" id="3.30.40.10">
    <property type="entry name" value="Zinc/RING finger domain, C3HC4 (zinc finger)"/>
    <property type="match status" value="1"/>
</dbReference>
<reference evidence="2 3" key="1">
    <citation type="submission" date="2024-10" db="EMBL/GenBank/DDBJ databases">
        <title>The Natural Products Discovery Center: Release of the First 8490 Sequenced Strains for Exploring Actinobacteria Biosynthetic Diversity.</title>
        <authorList>
            <person name="Kalkreuter E."/>
            <person name="Kautsar S.A."/>
            <person name="Yang D."/>
            <person name="Bader C.D."/>
            <person name="Teijaro C.N."/>
            <person name="Fluegel L."/>
            <person name="Davis C.M."/>
            <person name="Simpson J.R."/>
            <person name="Lauterbach L."/>
            <person name="Steele A.D."/>
            <person name="Gui C."/>
            <person name="Meng S."/>
            <person name="Li G."/>
            <person name="Viehrig K."/>
            <person name="Ye F."/>
            <person name="Su P."/>
            <person name="Kiefer A.F."/>
            <person name="Nichols A."/>
            <person name="Cepeda A.J."/>
            <person name="Yan W."/>
            <person name="Fan B."/>
            <person name="Jiang Y."/>
            <person name="Adhikari A."/>
            <person name="Zheng C.-J."/>
            <person name="Schuster L."/>
            <person name="Cowan T.M."/>
            <person name="Smanski M.J."/>
            <person name="Chevrette M.G."/>
            <person name="De Carvalho L.P.S."/>
            <person name="Shen B."/>
        </authorList>
    </citation>
    <scope>NUCLEOTIDE SEQUENCE [LARGE SCALE GENOMIC DNA]</scope>
    <source>
        <strain evidence="2 3">NPDC050545</strain>
    </source>
</reference>
<dbReference type="InterPro" id="IPR051324">
    <property type="entry name" value="Stress/Tellurium_Resist"/>
</dbReference>
<organism evidence="2 3">
    <name type="scientific">Nonomuraea typhae</name>
    <dbReference type="NCBI Taxonomy" id="2603600"/>
    <lineage>
        <taxon>Bacteria</taxon>
        <taxon>Bacillati</taxon>
        <taxon>Actinomycetota</taxon>
        <taxon>Actinomycetes</taxon>
        <taxon>Streptosporangiales</taxon>
        <taxon>Streptosporangiaceae</taxon>
        <taxon>Nonomuraea</taxon>
    </lineage>
</organism>
<dbReference type="RefSeq" id="WP_397088943.1">
    <property type="nucleotide sequence ID" value="NZ_JBITGY010000011.1"/>
</dbReference>
<comment type="caution">
    <text evidence="2">The sequence shown here is derived from an EMBL/GenBank/DDBJ whole genome shotgun (WGS) entry which is preliminary data.</text>
</comment>
<evidence type="ECO:0000259" key="1">
    <source>
        <dbReference type="PROSITE" id="PS50089"/>
    </source>
</evidence>
<dbReference type="EMBL" id="JBITGY010000011">
    <property type="protein sequence ID" value="MFI6503151.1"/>
    <property type="molecule type" value="Genomic_DNA"/>
</dbReference>
<keyword evidence="3" id="KW-1185">Reference proteome</keyword>
<dbReference type="Pfam" id="PF14447">
    <property type="entry name" value="Prok-RING_4"/>
    <property type="match status" value="1"/>
</dbReference>